<dbReference type="InterPro" id="IPR050464">
    <property type="entry name" value="Zeta_carotene_desat/Oxidored"/>
</dbReference>
<evidence type="ECO:0000313" key="4">
    <source>
        <dbReference type="Proteomes" id="UP000218505"/>
    </source>
</evidence>
<keyword evidence="4" id="KW-1185">Reference proteome</keyword>
<gene>
    <name evidence="3" type="ORF">CNX65_19075</name>
</gene>
<dbReference type="Proteomes" id="UP000218505">
    <property type="component" value="Chromosome"/>
</dbReference>
<accession>A0A290Z7Y8</accession>
<evidence type="ECO:0000259" key="2">
    <source>
        <dbReference type="Pfam" id="PF01593"/>
    </source>
</evidence>
<name>A0A290Z7Y8_9PSEU</name>
<feature type="domain" description="Amine oxidase" evidence="2">
    <location>
        <begin position="33"/>
        <end position="474"/>
    </location>
</feature>
<dbReference type="PANTHER" id="PTHR42923">
    <property type="entry name" value="PROTOPORPHYRINOGEN OXIDASE"/>
    <property type="match status" value="1"/>
</dbReference>
<dbReference type="SUPFAM" id="SSF51905">
    <property type="entry name" value="FAD/NAD(P)-binding domain"/>
    <property type="match status" value="1"/>
</dbReference>
<evidence type="ECO:0000313" key="3">
    <source>
        <dbReference type="EMBL" id="ATE55130.1"/>
    </source>
</evidence>
<dbReference type="GO" id="GO:0016491">
    <property type="term" value="F:oxidoreductase activity"/>
    <property type="evidence" value="ECO:0007669"/>
    <property type="project" value="InterPro"/>
</dbReference>
<proteinExistence type="predicted"/>
<dbReference type="PANTHER" id="PTHR42923:SF43">
    <property type="entry name" value="AMINE OXIDASE"/>
    <property type="match status" value="1"/>
</dbReference>
<evidence type="ECO:0000256" key="1">
    <source>
        <dbReference type="SAM" id="MobiDB-lite"/>
    </source>
</evidence>
<dbReference type="RefSeq" id="WP_096494937.1">
    <property type="nucleotide sequence ID" value="NZ_CP023445.1"/>
</dbReference>
<dbReference type="InterPro" id="IPR036188">
    <property type="entry name" value="FAD/NAD-bd_sf"/>
</dbReference>
<feature type="region of interest" description="Disordered" evidence="1">
    <location>
        <begin position="503"/>
        <end position="523"/>
    </location>
</feature>
<dbReference type="KEGG" id="apre:CNX65_19075"/>
<dbReference type="AlphaFoldDB" id="A0A290Z7Y8"/>
<dbReference type="EMBL" id="CP023445">
    <property type="protein sequence ID" value="ATE55130.1"/>
    <property type="molecule type" value="Genomic_DNA"/>
</dbReference>
<dbReference type="Gene3D" id="3.50.50.60">
    <property type="entry name" value="FAD/NAD(P)-binding domain"/>
    <property type="match status" value="1"/>
</dbReference>
<protein>
    <submittedName>
        <fullName evidence="3">Isorenieratene synthase</fullName>
    </submittedName>
</protein>
<sequence length="523" mass="56959">MTRDRRARRLPGPRGTAVASGEPPVVVVVGGGIAGLSAATVLSERGVRVVVCEREDYLGGRVGGWPTELADGSRVTMTRGFHAFFRQYYNLRSLLGRVDPTGSALVAMPDYPLWHAGGHREGFAGLPRSTPWNAAGFLLRSPTFRWRDLPGVDARAALPLLDVSVPRTYHELDHLDAAGYLERLRFPEAAHALAFEVFSRSFFAHPSRMSAAELATMFHIYFLGSAEGLLFDVAADPFPHGLWDPLARRITARGGEVRTGCAVESVRPGGPRRFAVRAGGEELHADAVVLALDVGGLKSVVSGSRLGSAKWRDRVAALESAPPFLVSRYWLDRPVWPDRPGFLGTSGYGALDNVTVLNSYEHEARAWAARTGGSVVELHGYSLPPGVDEEGARRGLLEQLRVVYPETREARVVDERHELRADCPLFPPGGFARRPGVRTPDDFLVLAGDLVRIDLPVALMERAATTGFAAANLLLERWGIAGQDLWTVPLRGRGPVLRRVARRWGRSPGPGEDDAVRPVLHTA</sequence>
<organism evidence="3 4">
    <name type="scientific">Actinosynnema pretiosum</name>
    <dbReference type="NCBI Taxonomy" id="42197"/>
    <lineage>
        <taxon>Bacteria</taxon>
        <taxon>Bacillati</taxon>
        <taxon>Actinomycetota</taxon>
        <taxon>Actinomycetes</taxon>
        <taxon>Pseudonocardiales</taxon>
        <taxon>Pseudonocardiaceae</taxon>
        <taxon>Actinosynnema</taxon>
    </lineage>
</organism>
<dbReference type="InterPro" id="IPR002937">
    <property type="entry name" value="Amino_oxidase"/>
</dbReference>
<dbReference type="Pfam" id="PF01593">
    <property type="entry name" value="Amino_oxidase"/>
    <property type="match status" value="1"/>
</dbReference>
<reference evidence="3" key="1">
    <citation type="submission" date="2017-09" db="EMBL/GenBank/DDBJ databases">
        <title>Complete Genome Sequence of ansamitocin-producing Bacterium Actinosynnema pretiosum X47.</title>
        <authorList>
            <person name="Cao G."/>
            <person name="Zong G."/>
            <person name="Zhong C."/>
            <person name="Fu J."/>
        </authorList>
    </citation>
    <scope>NUCLEOTIDE SEQUENCE [LARGE SCALE GENOMIC DNA]</scope>
    <source>
        <strain evidence="3">X47</strain>
    </source>
</reference>